<evidence type="ECO:0000313" key="3">
    <source>
        <dbReference type="Proteomes" id="UP000254492"/>
    </source>
</evidence>
<dbReference type="Proteomes" id="UP000254492">
    <property type="component" value="Unassembled WGS sequence"/>
</dbReference>
<dbReference type="EMBL" id="QRAY01000010">
    <property type="protein sequence ID" value="RDS59291.1"/>
    <property type="molecule type" value="Genomic_DNA"/>
</dbReference>
<organism evidence="2 3">
    <name type="scientific">Weissella thailandensis</name>
    <dbReference type="NCBI Taxonomy" id="89061"/>
    <lineage>
        <taxon>Bacteria</taxon>
        <taxon>Bacillati</taxon>
        <taxon>Bacillota</taxon>
        <taxon>Bacilli</taxon>
        <taxon>Lactobacillales</taxon>
        <taxon>Lactobacillaceae</taxon>
        <taxon>Weissella</taxon>
    </lineage>
</organism>
<protein>
    <recommendedName>
        <fullName evidence="4">Prepilin-type N-terminal cleavage/methylation domain-containing protein</fullName>
    </recommendedName>
</protein>
<evidence type="ECO:0000256" key="1">
    <source>
        <dbReference type="SAM" id="Phobius"/>
    </source>
</evidence>
<proteinExistence type="predicted"/>
<keyword evidence="1" id="KW-0472">Membrane</keyword>
<keyword evidence="1" id="KW-0812">Transmembrane</keyword>
<evidence type="ECO:0008006" key="4">
    <source>
        <dbReference type="Google" id="ProtNLM"/>
    </source>
</evidence>
<dbReference type="RefSeq" id="WP_115471162.1">
    <property type="nucleotide sequence ID" value="NZ_BJEC01000009.1"/>
</dbReference>
<comment type="caution">
    <text evidence="2">The sequence shown here is derived from an EMBL/GenBank/DDBJ whole genome shotgun (WGS) entry which is preliminary data.</text>
</comment>
<gene>
    <name evidence="2" type="ORF">DWV05_06150</name>
</gene>
<evidence type="ECO:0000313" key="2">
    <source>
        <dbReference type="EMBL" id="RDS59291.1"/>
    </source>
</evidence>
<keyword evidence="3" id="KW-1185">Reference proteome</keyword>
<reference evidence="2 3" key="1">
    <citation type="submission" date="2018-07" db="EMBL/GenBank/DDBJ databases">
        <title>Genome-based reclassification of Weissella jogaejeotgali as Weissella thailandensis.</title>
        <authorList>
            <person name="Chun J."/>
            <person name="Kim B.-Y."/>
            <person name="Kwak M.-J."/>
        </authorList>
    </citation>
    <scope>NUCLEOTIDE SEQUENCE [LARGE SCALE GENOMIC DNA]</scope>
    <source>
        <strain evidence="2 3">KCTC 3751</strain>
    </source>
</reference>
<feature type="transmembrane region" description="Helical" evidence="1">
    <location>
        <begin position="6"/>
        <end position="27"/>
    </location>
</feature>
<name>A0ABX9I7I6_9LACO</name>
<sequence>MNRKGIMLFETMIVLAICVVLTVPAILPKYEHARNWQNVKQEFAQKYIKEQQKVVLGRALDFNIYGEGDTLCIGDEEIKLPKGWCTSNYVHINWRPTTVIAGTIRFYNRMTNERVSLIFQLGGGAYRFTT</sequence>
<keyword evidence="1" id="KW-1133">Transmembrane helix</keyword>
<accession>A0ABX9I7I6</accession>